<gene>
    <name evidence="6" type="ORF">MgSA37_00650</name>
</gene>
<dbReference type="KEGG" id="mgot:MgSA37_00650"/>
<evidence type="ECO:0000256" key="2">
    <source>
        <dbReference type="ARBA" id="ARBA00022649"/>
    </source>
</evidence>
<dbReference type="Pfam" id="PF13508">
    <property type="entry name" value="Acetyltransf_7"/>
    <property type="match status" value="1"/>
</dbReference>
<keyword evidence="1" id="KW-0678">Repressor</keyword>
<sequence>MSVKLDLLNPTLNKKDFSCGKDLLDKYLHTQASQDVKRKLCVVFALFENTAIKGYYTLSSASVPAELMPEAIKKKMPGSYTALPVTLLGRLAVDIKYKGQGLGGLLLLDALKRSFTVAGESLGSIGVVVDPLDEEATAFYQKFGFILLPDSGKMFLPMADIAQLGL</sequence>
<dbReference type="RefSeq" id="WP_096349811.1">
    <property type="nucleotide sequence ID" value="NZ_AP017313.1"/>
</dbReference>
<keyword evidence="2" id="KW-1277">Toxin-antitoxin system</keyword>
<dbReference type="InterPro" id="IPR000182">
    <property type="entry name" value="GNAT_dom"/>
</dbReference>
<dbReference type="OrthoDB" id="9799147at2"/>
<dbReference type="Gene3D" id="3.40.630.30">
    <property type="match status" value="1"/>
</dbReference>
<keyword evidence="7" id="KW-1185">Reference proteome</keyword>
<evidence type="ECO:0000256" key="1">
    <source>
        <dbReference type="ARBA" id="ARBA00022491"/>
    </source>
</evidence>
<dbReference type="Proteomes" id="UP000218263">
    <property type="component" value="Chromosome"/>
</dbReference>
<accession>A0A110B0S4</accession>
<evidence type="ECO:0000256" key="4">
    <source>
        <dbReference type="ARBA" id="ARBA00023315"/>
    </source>
</evidence>
<keyword evidence="4" id="KW-0012">Acyltransferase</keyword>
<protein>
    <submittedName>
        <fullName evidence="6">Uncharacterized protein</fullName>
    </submittedName>
</protein>
<comment type="catalytic activity">
    <reaction evidence="5">
        <text>glycyl-tRNA(Gly) + acetyl-CoA = N-acetylglycyl-tRNA(Gly) + CoA + H(+)</text>
        <dbReference type="Rhea" id="RHEA:81867"/>
        <dbReference type="Rhea" id="RHEA-COMP:9683"/>
        <dbReference type="Rhea" id="RHEA-COMP:19766"/>
        <dbReference type="ChEBI" id="CHEBI:15378"/>
        <dbReference type="ChEBI" id="CHEBI:57287"/>
        <dbReference type="ChEBI" id="CHEBI:57288"/>
        <dbReference type="ChEBI" id="CHEBI:78522"/>
        <dbReference type="ChEBI" id="CHEBI:232036"/>
    </reaction>
</comment>
<dbReference type="GO" id="GO:0016747">
    <property type="term" value="F:acyltransferase activity, transferring groups other than amino-acyl groups"/>
    <property type="evidence" value="ECO:0007669"/>
    <property type="project" value="InterPro"/>
</dbReference>
<dbReference type="AlphaFoldDB" id="A0A110B0S4"/>
<reference evidence="6 7" key="1">
    <citation type="submission" date="2015-12" db="EMBL/GenBank/DDBJ databases">
        <title>Genome sequence of Mucilaginibacter gotjawali.</title>
        <authorList>
            <person name="Lee J.S."/>
            <person name="Lee K.C."/>
            <person name="Kim K.K."/>
            <person name="Lee B.W."/>
        </authorList>
    </citation>
    <scope>NUCLEOTIDE SEQUENCE [LARGE SCALE GENOMIC DNA]</scope>
    <source>
        <strain evidence="6 7">SA3-7</strain>
    </source>
</reference>
<evidence type="ECO:0000313" key="7">
    <source>
        <dbReference type="Proteomes" id="UP000218263"/>
    </source>
</evidence>
<dbReference type="EMBL" id="AP017313">
    <property type="protein sequence ID" value="BAU52489.1"/>
    <property type="molecule type" value="Genomic_DNA"/>
</dbReference>
<dbReference type="PANTHER" id="PTHR36449">
    <property type="entry name" value="ACETYLTRANSFERASE-RELATED"/>
    <property type="match status" value="1"/>
</dbReference>
<evidence type="ECO:0000256" key="3">
    <source>
        <dbReference type="ARBA" id="ARBA00022679"/>
    </source>
</evidence>
<evidence type="ECO:0000256" key="5">
    <source>
        <dbReference type="ARBA" id="ARBA00049880"/>
    </source>
</evidence>
<evidence type="ECO:0000313" key="6">
    <source>
        <dbReference type="EMBL" id="BAU52489.1"/>
    </source>
</evidence>
<name>A0A110B0S4_9SPHI</name>
<dbReference type="PANTHER" id="PTHR36449:SF1">
    <property type="entry name" value="ACETYLTRANSFERASE"/>
    <property type="match status" value="1"/>
</dbReference>
<proteinExistence type="predicted"/>
<dbReference type="SUPFAM" id="SSF55729">
    <property type="entry name" value="Acyl-CoA N-acyltransferases (Nat)"/>
    <property type="match status" value="1"/>
</dbReference>
<dbReference type="InterPro" id="IPR016181">
    <property type="entry name" value="Acyl_CoA_acyltransferase"/>
</dbReference>
<keyword evidence="3" id="KW-0808">Transferase</keyword>
<organism evidence="6 7">
    <name type="scientific">Mucilaginibacter gotjawali</name>
    <dbReference type="NCBI Taxonomy" id="1550579"/>
    <lineage>
        <taxon>Bacteria</taxon>
        <taxon>Pseudomonadati</taxon>
        <taxon>Bacteroidota</taxon>
        <taxon>Sphingobacteriia</taxon>
        <taxon>Sphingobacteriales</taxon>
        <taxon>Sphingobacteriaceae</taxon>
        <taxon>Mucilaginibacter</taxon>
    </lineage>
</organism>